<organism evidence="1">
    <name type="scientific">marine sediment metagenome</name>
    <dbReference type="NCBI Taxonomy" id="412755"/>
    <lineage>
        <taxon>unclassified sequences</taxon>
        <taxon>metagenomes</taxon>
        <taxon>ecological metagenomes</taxon>
    </lineage>
</organism>
<protein>
    <submittedName>
        <fullName evidence="1">Uncharacterized protein</fullName>
    </submittedName>
</protein>
<feature type="non-terminal residue" evidence="1">
    <location>
        <position position="1"/>
    </location>
</feature>
<comment type="caution">
    <text evidence="1">The sequence shown here is derived from an EMBL/GenBank/DDBJ whole genome shotgun (WGS) entry which is preliminary data.</text>
</comment>
<name>X0WHB7_9ZZZZ</name>
<gene>
    <name evidence="1" type="ORF">S01H1_49646</name>
</gene>
<feature type="non-terminal residue" evidence="1">
    <location>
        <position position="261"/>
    </location>
</feature>
<proteinExistence type="predicted"/>
<reference evidence="1" key="1">
    <citation type="journal article" date="2014" name="Front. Microbiol.">
        <title>High frequency of phylogenetically diverse reductive dehalogenase-homologous genes in deep subseafloor sedimentary metagenomes.</title>
        <authorList>
            <person name="Kawai M."/>
            <person name="Futagami T."/>
            <person name="Toyoda A."/>
            <person name="Takaki Y."/>
            <person name="Nishi S."/>
            <person name="Hori S."/>
            <person name="Arai W."/>
            <person name="Tsubouchi T."/>
            <person name="Morono Y."/>
            <person name="Uchiyama I."/>
            <person name="Ito T."/>
            <person name="Fujiyama A."/>
            <person name="Inagaki F."/>
            <person name="Takami H."/>
        </authorList>
    </citation>
    <scope>NUCLEOTIDE SEQUENCE</scope>
    <source>
        <strain evidence="1">Expedition CK06-06</strain>
    </source>
</reference>
<evidence type="ECO:0000313" key="1">
    <source>
        <dbReference type="EMBL" id="GAG23913.1"/>
    </source>
</evidence>
<accession>X0WHB7</accession>
<dbReference type="AlphaFoldDB" id="X0WHB7"/>
<sequence>YSGETFITASYQNPSTGLAYTPQELSSMMGSTPSGVAPTTATAIPTAGAQDVTGLQASVEGGWTTSDPYSGDVVNQMLSAGTYPSAGILWGQTGAPTMQQLLAGDYPQVGGAPTAPVRPEPTTPTFGAGAEIPLPEVTPAPPYVQTPEEIAFLEMYQGVLTDWVENPQGIPEETQAAMIQQQTDSLKAREQESLRVMKNTMERRGLTDTGLLFANEQAIRSGTSVAIAGAIADVQIKSALIKLASFETAMGQAGQFLSYLS</sequence>
<dbReference type="EMBL" id="BARS01031946">
    <property type="protein sequence ID" value="GAG23913.1"/>
    <property type="molecule type" value="Genomic_DNA"/>
</dbReference>